<dbReference type="PROSITE" id="PS50228">
    <property type="entry name" value="SUEL_LECTIN"/>
    <property type="match status" value="2"/>
</dbReference>
<reference evidence="3" key="1">
    <citation type="submission" date="2021-10" db="EMBL/GenBank/DDBJ databases">
        <title>Tropical sea cucumber genome reveals ecological adaptation and Cuvierian tubules defense mechanism.</title>
        <authorList>
            <person name="Chen T."/>
        </authorList>
    </citation>
    <scope>NUCLEOTIDE SEQUENCE</scope>
    <source>
        <strain evidence="3">Nanhai2018</strain>
        <tissue evidence="3">Muscle</tissue>
    </source>
</reference>
<organism evidence="3 4">
    <name type="scientific">Holothuria leucospilota</name>
    <name type="common">Black long sea cucumber</name>
    <name type="synonym">Mertensiothuria leucospilota</name>
    <dbReference type="NCBI Taxonomy" id="206669"/>
    <lineage>
        <taxon>Eukaryota</taxon>
        <taxon>Metazoa</taxon>
        <taxon>Echinodermata</taxon>
        <taxon>Eleutherozoa</taxon>
        <taxon>Echinozoa</taxon>
        <taxon>Holothuroidea</taxon>
        <taxon>Aspidochirotacea</taxon>
        <taxon>Aspidochirotida</taxon>
        <taxon>Holothuriidae</taxon>
        <taxon>Holothuria</taxon>
    </lineage>
</organism>
<name>A0A9Q1HCK7_HOLLE</name>
<keyword evidence="4" id="KW-1185">Reference proteome</keyword>
<accession>A0A9Q1HCK7</accession>
<gene>
    <name evidence="3" type="ORF">HOLleu_11840</name>
</gene>
<dbReference type="Pfam" id="PF02140">
    <property type="entry name" value="SUEL_Lectin"/>
    <property type="match status" value="2"/>
</dbReference>
<sequence>MIIQQVTRKCHASSSLTKVEEVCQGQQSCSILASNSVFGDPCVGTYKYLKVEYECVQKLAKIVCEHSTLSLRCEGNTDIYILSASYGRNVGTSICQGGTNVVTRKCHASSSLTKVEEACQGQQSCSILASNSVFGDPCVGTYKYLKVEYECELFIFVLHYPHLKLPCS</sequence>
<evidence type="ECO:0000256" key="1">
    <source>
        <dbReference type="ARBA" id="ARBA00011748"/>
    </source>
</evidence>
<protein>
    <submittedName>
        <fullName evidence="3">L-rhamnose-binding lectin CSL3</fullName>
    </submittedName>
</protein>
<evidence type="ECO:0000259" key="2">
    <source>
        <dbReference type="PROSITE" id="PS50228"/>
    </source>
</evidence>
<dbReference type="Gene3D" id="2.60.120.740">
    <property type="match status" value="2"/>
</dbReference>
<dbReference type="FunFam" id="2.60.120.740:FF:000001">
    <property type="entry name" value="Adhesion G protein-coupled receptor L2"/>
    <property type="match status" value="1"/>
</dbReference>
<dbReference type="EMBL" id="JAIZAY010000005">
    <property type="protein sequence ID" value="KAJ8041114.1"/>
    <property type="molecule type" value="Genomic_DNA"/>
</dbReference>
<dbReference type="OrthoDB" id="1100386at2759"/>
<proteinExistence type="predicted"/>
<dbReference type="Proteomes" id="UP001152320">
    <property type="component" value="Chromosome 5"/>
</dbReference>
<dbReference type="InterPro" id="IPR000922">
    <property type="entry name" value="Lectin_gal-bd_dom"/>
</dbReference>
<comment type="subunit">
    <text evidence="1">Homodimer; disulfide-linked.</text>
</comment>
<evidence type="ECO:0000313" key="3">
    <source>
        <dbReference type="EMBL" id="KAJ8041114.1"/>
    </source>
</evidence>
<dbReference type="GO" id="GO:0030246">
    <property type="term" value="F:carbohydrate binding"/>
    <property type="evidence" value="ECO:0007669"/>
    <property type="project" value="InterPro"/>
</dbReference>
<comment type="caution">
    <text evidence="3">The sequence shown here is derived from an EMBL/GenBank/DDBJ whole genome shotgun (WGS) entry which is preliminary data.</text>
</comment>
<dbReference type="InterPro" id="IPR043159">
    <property type="entry name" value="Lectin_gal-bd_sf"/>
</dbReference>
<dbReference type="PANTHER" id="PTHR46780">
    <property type="entry name" value="PROTEIN EVA-1"/>
    <property type="match status" value="1"/>
</dbReference>
<dbReference type="AlphaFoldDB" id="A0A9Q1HCK7"/>
<evidence type="ECO:0000313" key="4">
    <source>
        <dbReference type="Proteomes" id="UP001152320"/>
    </source>
</evidence>
<dbReference type="CDD" id="cd22827">
    <property type="entry name" value="Gal_Rha_Lectin_SUL-I-like"/>
    <property type="match status" value="1"/>
</dbReference>
<feature type="domain" description="SUEL-type lectin" evidence="2">
    <location>
        <begin position="63"/>
        <end position="152"/>
    </location>
</feature>
<feature type="domain" description="SUEL-type lectin" evidence="2">
    <location>
        <begin position="1"/>
        <end position="56"/>
    </location>
</feature>